<evidence type="ECO:0000313" key="2">
    <source>
        <dbReference type="Proteomes" id="UP000009062"/>
    </source>
</evidence>
<dbReference type="EMBL" id="CP003316">
    <property type="protein sequence ID" value="AFA40448.1"/>
    <property type="molecule type" value="Genomic_DNA"/>
</dbReference>
<dbReference type="AlphaFoldDB" id="H6QDA5"/>
<proteinExistence type="predicted"/>
<organism evidence="1 2">
    <name type="scientific">Pyrobaculum oguniense (strain DSM 13380 / JCM 10595 / TE7)</name>
    <dbReference type="NCBI Taxonomy" id="698757"/>
    <lineage>
        <taxon>Archaea</taxon>
        <taxon>Thermoproteota</taxon>
        <taxon>Thermoprotei</taxon>
        <taxon>Thermoproteales</taxon>
        <taxon>Thermoproteaceae</taxon>
        <taxon>Pyrobaculum</taxon>
    </lineage>
</organism>
<keyword evidence="2" id="KW-1185">Reference proteome</keyword>
<sequence>MVLEKFCQHEPKLRGLYTEAPGVVKISVALWLGQVVEWAAAFLLFVL</sequence>
<evidence type="ECO:0000313" key="1">
    <source>
        <dbReference type="EMBL" id="AFA40448.1"/>
    </source>
</evidence>
<accession>H6QDA5</accession>
<dbReference type="KEGG" id="pog:Pogu_2421"/>
<dbReference type="HOGENOM" id="CLU_3163278_0_0_2"/>
<dbReference type="Proteomes" id="UP000009062">
    <property type="component" value="Chromosome"/>
</dbReference>
<name>H6QDA5_PYROT</name>
<reference evidence="1 2" key="1">
    <citation type="journal article" date="2012" name="Stand. Genomic Sci.">
        <title>Complete genome sequence of Pyrobaculum oguniense.</title>
        <authorList>
            <person name="Bernick D.L."/>
            <person name="Karplus K."/>
            <person name="Lui L.M."/>
            <person name="Coker J.K."/>
            <person name="Murphy J.N."/>
            <person name="Chan P.P."/>
            <person name="Cozen A.E."/>
            <person name="Lowe T.M."/>
        </authorList>
    </citation>
    <scope>NUCLEOTIDE SEQUENCE [LARGE SCALE GENOMIC DNA]</scope>
    <source>
        <strain evidence="1 2">TE7</strain>
    </source>
</reference>
<gene>
    <name evidence="1" type="ordered locus">Pogu_2421</name>
</gene>
<protein>
    <submittedName>
        <fullName evidence="1">Uncharacterized protein</fullName>
    </submittedName>
</protein>